<dbReference type="EMBL" id="VSSQ01040220">
    <property type="protein sequence ID" value="MPM93416.1"/>
    <property type="molecule type" value="Genomic_DNA"/>
</dbReference>
<organism evidence="1">
    <name type="scientific">bioreactor metagenome</name>
    <dbReference type="NCBI Taxonomy" id="1076179"/>
    <lineage>
        <taxon>unclassified sequences</taxon>
        <taxon>metagenomes</taxon>
        <taxon>ecological metagenomes</taxon>
    </lineage>
</organism>
<protein>
    <submittedName>
        <fullName evidence="1">Uncharacterized protein</fullName>
    </submittedName>
</protein>
<accession>A0A645DVQ6</accession>
<evidence type="ECO:0000313" key="1">
    <source>
        <dbReference type="EMBL" id="MPM93416.1"/>
    </source>
</evidence>
<proteinExistence type="predicted"/>
<comment type="caution">
    <text evidence="1">The sequence shown here is derived from an EMBL/GenBank/DDBJ whole genome shotgun (WGS) entry which is preliminary data.</text>
</comment>
<gene>
    <name evidence="1" type="ORF">SDC9_140553</name>
</gene>
<name>A0A645DVQ6_9ZZZZ</name>
<sequence length="180" mass="19888">MRCGAVQIRVPDLLVVEPGRDLAQIAGELAEDQHAVPLVGGLLQQWHQGVQFRRRRLDLGLALIDQAGVDRQLTQPGQGGQHLDLVVVHVIGQLQHPLTLPLQLPVVDPPVCRRQIDLDDLLLLGGKVQGDLILRPAQQERGDAASQQRHPLAVHVVLAFDRPTERLPELLRTAQQTRRG</sequence>
<reference evidence="1" key="1">
    <citation type="submission" date="2019-08" db="EMBL/GenBank/DDBJ databases">
        <authorList>
            <person name="Kucharzyk K."/>
            <person name="Murdoch R.W."/>
            <person name="Higgins S."/>
            <person name="Loffler F."/>
        </authorList>
    </citation>
    <scope>NUCLEOTIDE SEQUENCE</scope>
</reference>
<dbReference type="AlphaFoldDB" id="A0A645DVQ6"/>